<sequence length="86" mass="10031">MVFQGFKAWLQEHKGWVTKTKLFTFVELKLLPLFRLMGSLYLFNNTILRDTKDVRVVTAKGSSVEIIPFLKIWVNLPMAIGYQVRV</sequence>
<keyword evidence="6 9" id="KW-0067">ATP-binding</keyword>
<dbReference type="GO" id="GO:0005471">
    <property type="term" value="F:ATP:ADP antiporter activity"/>
    <property type="evidence" value="ECO:0007669"/>
    <property type="project" value="InterPro"/>
</dbReference>
<evidence type="ECO:0000256" key="5">
    <source>
        <dbReference type="ARBA" id="ARBA00022741"/>
    </source>
</evidence>
<proteinExistence type="inferred from homology"/>
<dbReference type="AlphaFoldDB" id="A0AAN8ZBZ9"/>
<keyword evidence="7" id="KW-1133">Transmembrane helix</keyword>
<accession>A0AAN8ZBZ9</accession>
<evidence type="ECO:0000256" key="4">
    <source>
        <dbReference type="ARBA" id="ARBA00022692"/>
    </source>
</evidence>
<name>A0AAN8ZBZ9_9MAGN</name>
<keyword evidence="9" id="KW-0150">Chloroplast</keyword>
<comment type="caution">
    <text evidence="10">The sequence shown here is derived from an EMBL/GenBank/DDBJ whole genome shotgun (WGS) entry which is preliminary data.</text>
</comment>
<comment type="subcellular location">
    <subcellularLocation>
        <location evidence="1">Membrane</location>
        <topology evidence="1">Multi-pass membrane protein</topology>
    </subcellularLocation>
    <subcellularLocation>
        <location evidence="9">Plastid</location>
        <location evidence="9">Chloroplast membrane</location>
        <topology evidence="9">Multi-pass membrane protein</topology>
    </subcellularLocation>
</comment>
<reference evidence="10 11" key="1">
    <citation type="submission" date="2023-12" db="EMBL/GenBank/DDBJ databases">
        <title>A high-quality genome assembly for Dillenia turbinata (Dilleniales).</title>
        <authorList>
            <person name="Chanderbali A."/>
        </authorList>
    </citation>
    <scope>NUCLEOTIDE SEQUENCE [LARGE SCALE GENOMIC DNA]</scope>
    <source>
        <strain evidence="10">LSX21</strain>
        <tissue evidence="10">Leaf</tissue>
    </source>
</reference>
<evidence type="ECO:0000256" key="8">
    <source>
        <dbReference type="ARBA" id="ARBA00023136"/>
    </source>
</evidence>
<dbReference type="PANTHER" id="PTHR31187">
    <property type="match status" value="1"/>
</dbReference>
<keyword evidence="5 9" id="KW-0547">Nucleotide-binding</keyword>
<keyword evidence="11" id="KW-1185">Reference proteome</keyword>
<dbReference type="InterPro" id="IPR004667">
    <property type="entry name" value="ADP_ATP_car_bac_type"/>
</dbReference>
<evidence type="ECO:0000313" key="11">
    <source>
        <dbReference type="Proteomes" id="UP001370490"/>
    </source>
</evidence>
<keyword evidence="9" id="KW-0934">Plastid</keyword>
<evidence type="ECO:0000256" key="7">
    <source>
        <dbReference type="ARBA" id="ARBA00022989"/>
    </source>
</evidence>
<keyword evidence="4" id="KW-0812">Transmembrane</keyword>
<evidence type="ECO:0000256" key="1">
    <source>
        <dbReference type="ARBA" id="ARBA00004141"/>
    </source>
</evidence>
<evidence type="ECO:0000256" key="3">
    <source>
        <dbReference type="ARBA" id="ARBA00022448"/>
    </source>
</evidence>
<organism evidence="10 11">
    <name type="scientific">Dillenia turbinata</name>
    <dbReference type="NCBI Taxonomy" id="194707"/>
    <lineage>
        <taxon>Eukaryota</taxon>
        <taxon>Viridiplantae</taxon>
        <taxon>Streptophyta</taxon>
        <taxon>Embryophyta</taxon>
        <taxon>Tracheophyta</taxon>
        <taxon>Spermatophyta</taxon>
        <taxon>Magnoliopsida</taxon>
        <taxon>eudicotyledons</taxon>
        <taxon>Gunneridae</taxon>
        <taxon>Pentapetalae</taxon>
        <taxon>Dilleniales</taxon>
        <taxon>Dilleniaceae</taxon>
        <taxon>Dillenia</taxon>
    </lineage>
</organism>
<evidence type="ECO:0000313" key="10">
    <source>
        <dbReference type="EMBL" id="KAK6934889.1"/>
    </source>
</evidence>
<evidence type="ECO:0000256" key="6">
    <source>
        <dbReference type="ARBA" id="ARBA00022840"/>
    </source>
</evidence>
<keyword evidence="8" id="KW-0472">Membrane</keyword>
<dbReference type="GO" id="GO:0005524">
    <property type="term" value="F:ATP binding"/>
    <property type="evidence" value="ECO:0007669"/>
    <property type="project" value="UniProtKB-KW"/>
</dbReference>
<evidence type="ECO:0000256" key="9">
    <source>
        <dbReference type="RuleBase" id="RU363121"/>
    </source>
</evidence>
<comment type="similarity">
    <text evidence="2 9">Belongs to the ADP/ATP translocase tlc family.</text>
</comment>
<dbReference type="PANTHER" id="PTHR31187:SF1">
    <property type="entry name" value="ADP,ATP CARRIER PROTEIN 1"/>
    <property type="match status" value="1"/>
</dbReference>
<dbReference type="Pfam" id="PF03219">
    <property type="entry name" value="TLC"/>
    <property type="match status" value="1"/>
</dbReference>
<dbReference type="Proteomes" id="UP001370490">
    <property type="component" value="Unassembled WGS sequence"/>
</dbReference>
<dbReference type="EMBL" id="JBAMMX010000008">
    <property type="protein sequence ID" value="KAK6934889.1"/>
    <property type="molecule type" value="Genomic_DNA"/>
</dbReference>
<keyword evidence="3 9" id="KW-0813">Transport</keyword>
<gene>
    <name evidence="10" type="ORF">RJ641_035044</name>
</gene>
<evidence type="ECO:0000256" key="2">
    <source>
        <dbReference type="ARBA" id="ARBA00007127"/>
    </source>
</evidence>
<protein>
    <recommendedName>
        <fullName evidence="9">ADP,ATP carrier protein</fullName>
    </recommendedName>
</protein>
<dbReference type="GO" id="GO:0031969">
    <property type="term" value="C:chloroplast membrane"/>
    <property type="evidence" value="ECO:0007669"/>
    <property type="project" value="UniProtKB-SubCell"/>
</dbReference>